<dbReference type="NCBIfam" id="TIGR01203">
    <property type="entry name" value="HGPRTase"/>
    <property type="match status" value="1"/>
</dbReference>
<dbReference type="GO" id="GO:0000287">
    <property type="term" value="F:magnesium ion binding"/>
    <property type="evidence" value="ECO:0007669"/>
    <property type="project" value="TreeGrafter"/>
</dbReference>
<feature type="domain" description="Phosphoribosyltransferase" evidence="14">
    <location>
        <begin position="27"/>
        <end position="160"/>
    </location>
</feature>
<dbReference type="Gene3D" id="3.40.50.2020">
    <property type="match status" value="1"/>
</dbReference>
<keyword evidence="13" id="KW-0472">Membrane</keyword>
<accession>A0A0F9T7F6</accession>
<protein>
    <recommendedName>
        <fullName evidence="5">hypoxanthine phosphoribosyltransferase</fullName>
        <ecNumber evidence="5">2.4.2.8</ecNumber>
    </recommendedName>
</protein>
<evidence type="ECO:0000256" key="10">
    <source>
        <dbReference type="ARBA" id="ARBA00022726"/>
    </source>
</evidence>
<evidence type="ECO:0000256" key="12">
    <source>
        <dbReference type="ARBA" id="ARBA00022842"/>
    </source>
</evidence>
<evidence type="ECO:0000256" key="11">
    <source>
        <dbReference type="ARBA" id="ARBA00022741"/>
    </source>
</evidence>
<evidence type="ECO:0000256" key="3">
    <source>
        <dbReference type="ARBA" id="ARBA00004669"/>
    </source>
</evidence>
<dbReference type="InterPro" id="IPR029057">
    <property type="entry name" value="PRTase-like"/>
</dbReference>
<comment type="cofactor">
    <cofactor evidence="1">
        <name>Mg(2+)</name>
        <dbReference type="ChEBI" id="CHEBI:18420"/>
    </cofactor>
</comment>
<keyword evidence="13" id="KW-0812">Transmembrane</keyword>
<evidence type="ECO:0000256" key="4">
    <source>
        <dbReference type="ARBA" id="ARBA00008391"/>
    </source>
</evidence>
<dbReference type="AlphaFoldDB" id="A0A0F9T7F6"/>
<dbReference type="PANTHER" id="PTHR43340">
    <property type="entry name" value="HYPOXANTHINE-GUANINE PHOSPHORIBOSYLTRANSFERASE"/>
    <property type="match status" value="1"/>
</dbReference>
<evidence type="ECO:0000313" key="15">
    <source>
        <dbReference type="EMBL" id="KKN70872.1"/>
    </source>
</evidence>
<dbReference type="EMBL" id="LAZR01000395">
    <property type="protein sequence ID" value="KKN70872.1"/>
    <property type="molecule type" value="Genomic_DNA"/>
</dbReference>
<dbReference type="InterPro" id="IPR050408">
    <property type="entry name" value="HGPRT"/>
</dbReference>
<evidence type="ECO:0000256" key="7">
    <source>
        <dbReference type="ARBA" id="ARBA00022676"/>
    </source>
</evidence>
<gene>
    <name evidence="15" type="ORF">LCGC14_0426550</name>
</gene>
<evidence type="ECO:0000256" key="13">
    <source>
        <dbReference type="SAM" id="Phobius"/>
    </source>
</evidence>
<evidence type="ECO:0000256" key="1">
    <source>
        <dbReference type="ARBA" id="ARBA00001946"/>
    </source>
</evidence>
<evidence type="ECO:0000256" key="5">
    <source>
        <dbReference type="ARBA" id="ARBA00011895"/>
    </source>
</evidence>
<reference evidence="15" key="1">
    <citation type="journal article" date="2015" name="Nature">
        <title>Complex archaea that bridge the gap between prokaryotes and eukaryotes.</title>
        <authorList>
            <person name="Spang A."/>
            <person name="Saw J.H."/>
            <person name="Jorgensen S.L."/>
            <person name="Zaremba-Niedzwiedzka K."/>
            <person name="Martijn J."/>
            <person name="Lind A.E."/>
            <person name="van Eijk R."/>
            <person name="Schleper C."/>
            <person name="Guy L."/>
            <person name="Ettema T.J."/>
        </authorList>
    </citation>
    <scope>NUCLEOTIDE SEQUENCE</scope>
</reference>
<dbReference type="PANTHER" id="PTHR43340:SF1">
    <property type="entry name" value="HYPOXANTHINE PHOSPHORIBOSYLTRANSFERASE"/>
    <property type="match status" value="1"/>
</dbReference>
<evidence type="ECO:0000256" key="8">
    <source>
        <dbReference type="ARBA" id="ARBA00022679"/>
    </source>
</evidence>
<keyword evidence="9" id="KW-0479">Metal-binding</keyword>
<dbReference type="InterPro" id="IPR000836">
    <property type="entry name" value="PRTase_dom"/>
</dbReference>
<comment type="similarity">
    <text evidence="4">Belongs to the purine/pyrimidine phosphoribosyltransferase family.</text>
</comment>
<keyword evidence="8" id="KW-0808">Transferase</keyword>
<dbReference type="GO" id="GO:0032264">
    <property type="term" value="P:IMP salvage"/>
    <property type="evidence" value="ECO:0007669"/>
    <property type="project" value="TreeGrafter"/>
</dbReference>
<dbReference type="GO" id="GO:0006178">
    <property type="term" value="P:guanine salvage"/>
    <property type="evidence" value="ECO:0007669"/>
    <property type="project" value="TreeGrafter"/>
</dbReference>
<comment type="pathway">
    <text evidence="3">Purine metabolism; IMP biosynthesis via salvage pathway; IMP from hypoxanthine: step 1/1.</text>
</comment>
<dbReference type="SUPFAM" id="SSF53271">
    <property type="entry name" value="PRTase-like"/>
    <property type="match status" value="1"/>
</dbReference>
<dbReference type="GO" id="GO:0032263">
    <property type="term" value="P:GMP salvage"/>
    <property type="evidence" value="ECO:0007669"/>
    <property type="project" value="TreeGrafter"/>
</dbReference>
<evidence type="ECO:0000256" key="9">
    <source>
        <dbReference type="ARBA" id="ARBA00022723"/>
    </source>
</evidence>
<feature type="transmembrane region" description="Helical" evidence="13">
    <location>
        <begin position="35"/>
        <end position="53"/>
    </location>
</feature>
<organism evidence="15">
    <name type="scientific">marine sediment metagenome</name>
    <dbReference type="NCBI Taxonomy" id="412755"/>
    <lineage>
        <taxon>unclassified sequences</taxon>
        <taxon>metagenomes</taxon>
        <taxon>ecological metagenomes</taxon>
    </lineage>
</organism>
<sequence length="189" mass="21409">MLIDENRLQNRISEMASEIDEYYNSQDWYRTTQKPVIVIGVLTGAIFFMADLVRKLSIRMKLDFIRTSTYPGESITAQEPKILVPPTVCLHDAHVLVIDDILDAGKTLKLVRDDLEWSYPESIRAAVLLRKPGKAPNDVTADFVGFDIPDEFVVGMGLDYDGKYRELPYVAVWSGNEFSASKSKVEQCK</sequence>
<proteinExistence type="inferred from homology"/>
<dbReference type="CDD" id="cd06223">
    <property type="entry name" value="PRTases_typeI"/>
    <property type="match status" value="1"/>
</dbReference>
<dbReference type="GO" id="GO:0046100">
    <property type="term" value="P:hypoxanthine metabolic process"/>
    <property type="evidence" value="ECO:0007669"/>
    <property type="project" value="TreeGrafter"/>
</dbReference>
<dbReference type="GO" id="GO:0000166">
    <property type="term" value="F:nucleotide binding"/>
    <property type="evidence" value="ECO:0007669"/>
    <property type="project" value="UniProtKB-KW"/>
</dbReference>
<dbReference type="GO" id="GO:0006166">
    <property type="term" value="P:purine ribonucleoside salvage"/>
    <property type="evidence" value="ECO:0007669"/>
    <property type="project" value="UniProtKB-KW"/>
</dbReference>
<evidence type="ECO:0000259" key="14">
    <source>
        <dbReference type="Pfam" id="PF00156"/>
    </source>
</evidence>
<keyword evidence="7" id="KW-0328">Glycosyltransferase</keyword>
<evidence type="ECO:0000256" key="6">
    <source>
        <dbReference type="ARBA" id="ARBA00022490"/>
    </source>
</evidence>
<keyword evidence="10" id="KW-0660">Purine salvage</keyword>
<name>A0A0F9T7F6_9ZZZZ</name>
<dbReference type="Pfam" id="PF00156">
    <property type="entry name" value="Pribosyltran"/>
    <property type="match status" value="1"/>
</dbReference>
<keyword evidence="11" id="KW-0547">Nucleotide-binding</keyword>
<keyword evidence="13" id="KW-1133">Transmembrane helix</keyword>
<evidence type="ECO:0000256" key="2">
    <source>
        <dbReference type="ARBA" id="ARBA00004496"/>
    </source>
</evidence>
<keyword evidence="12" id="KW-0460">Magnesium</keyword>
<dbReference type="GO" id="GO:0004422">
    <property type="term" value="F:hypoxanthine phosphoribosyltransferase activity"/>
    <property type="evidence" value="ECO:0007669"/>
    <property type="project" value="InterPro"/>
</dbReference>
<comment type="caution">
    <text evidence="15">The sequence shown here is derived from an EMBL/GenBank/DDBJ whole genome shotgun (WGS) entry which is preliminary data.</text>
</comment>
<dbReference type="GO" id="GO:0005829">
    <property type="term" value="C:cytosol"/>
    <property type="evidence" value="ECO:0007669"/>
    <property type="project" value="TreeGrafter"/>
</dbReference>
<dbReference type="EC" id="2.4.2.8" evidence="5"/>
<dbReference type="InterPro" id="IPR005904">
    <property type="entry name" value="Hxn_phspho_trans"/>
</dbReference>
<comment type="subcellular location">
    <subcellularLocation>
        <location evidence="2">Cytoplasm</location>
    </subcellularLocation>
</comment>
<keyword evidence="6" id="KW-0963">Cytoplasm</keyword>